<accession>A0A0E3M986</accession>
<sequence length="88" mass="10011">MNNEEKILKLLENMQSQISENTQILKALEHKIDTIKAEQENMKHELTHISGDTKSIKSDIEIMSNDLNFIEVATGKNITDMANLKSVK</sequence>
<evidence type="ECO:0000313" key="2">
    <source>
        <dbReference type="EMBL" id="AKA69247.1"/>
    </source>
</evidence>
<reference evidence="2 3" key="1">
    <citation type="journal article" date="2015" name="J. Biotechnol.">
        <title>Complete genome sequence of a malodorant-producing acetogen, Clostridium scatologenes ATCC 25775(T).</title>
        <authorList>
            <person name="Zhu Z."/>
            <person name="Guo T."/>
            <person name="Zheng H."/>
            <person name="Song T."/>
            <person name="Ouyang P."/>
            <person name="Xie J."/>
        </authorList>
    </citation>
    <scope>NUCLEOTIDE SEQUENCE [LARGE SCALE GENOMIC DNA]</scope>
    <source>
        <strain evidence="2 3">ATCC 25775</strain>
    </source>
</reference>
<dbReference type="STRING" id="1548.CSCA_2122"/>
<name>A0A0E3M986_CLOSL</name>
<dbReference type="HOGENOM" id="CLU_065568_2_1_9"/>
<keyword evidence="1" id="KW-0175">Coiled coil</keyword>
<dbReference type="KEGG" id="csq:CSCA_2122"/>
<feature type="coiled-coil region" evidence="1">
    <location>
        <begin position="11"/>
        <end position="45"/>
    </location>
</feature>
<protein>
    <submittedName>
        <fullName evidence="2">Uncharacterized protein</fullName>
    </submittedName>
</protein>
<gene>
    <name evidence="2" type="ORF">CSCA_2122</name>
</gene>
<evidence type="ECO:0000313" key="3">
    <source>
        <dbReference type="Proteomes" id="UP000033115"/>
    </source>
</evidence>
<dbReference type="Proteomes" id="UP000033115">
    <property type="component" value="Chromosome"/>
</dbReference>
<proteinExistence type="predicted"/>
<keyword evidence="3" id="KW-1185">Reference proteome</keyword>
<dbReference type="EMBL" id="CP009933">
    <property type="protein sequence ID" value="AKA69247.1"/>
    <property type="molecule type" value="Genomic_DNA"/>
</dbReference>
<dbReference type="AlphaFoldDB" id="A0A0E3M986"/>
<dbReference type="RefSeq" id="WP_029163268.1">
    <property type="nucleotide sequence ID" value="NZ_CP009933.1"/>
</dbReference>
<evidence type="ECO:0000256" key="1">
    <source>
        <dbReference type="SAM" id="Coils"/>
    </source>
</evidence>
<organism evidence="2 3">
    <name type="scientific">Clostridium scatologenes</name>
    <dbReference type="NCBI Taxonomy" id="1548"/>
    <lineage>
        <taxon>Bacteria</taxon>
        <taxon>Bacillati</taxon>
        <taxon>Bacillota</taxon>
        <taxon>Clostridia</taxon>
        <taxon>Eubacteriales</taxon>
        <taxon>Clostridiaceae</taxon>
        <taxon>Clostridium</taxon>
    </lineage>
</organism>